<dbReference type="PANTHER" id="PTHR11552:SF227">
    <property type="entry name" value="GLUCOSE DEHYDROGENASE [FAD, QUINONE]-LIKE PROTEIN"/>
    <property type="match status" value="1"/>
</dbReference>
<dbReference type="SUPFAM" id="SSF51905">
    <property type="entry name" value="FAD/NAD(P)-binding domain"/>
    <property type="match status" value="1"/>
</dbReference>
<dbReference type="PROSITE" id="PS00624">
    <property type="entry name" value="GMC_OXRED_2"/>
    <property type="match status" value="1"/>
</dbReference>
<keyword evidence="4" id="KW-1185">Reference proteome</keyword>
<evidence type="ECO:0000259" key="2">
    <source>
        <dbReference type="PROSITE" id="PS00624"/>
    </source>
</evidence>
<evidence type="ECO:0000313" key="4">
    <source>
        <dbReference type="Proteomes" id="UP000596742"/>
    </source>
</evidence>
<evidence type="ECO:0000256" key="1">
    <source>
        <dbReference type="ARBA" id="ARBA00010790"/>
    </source>
</evidence>
<accession>A0A8B6C437</accession>
<sequence>MKDVQKPELYNSPYHSKGGYVPITETRESPLPDIYSRSADELGMQTVDLNGEDMLDKVLENNTKLEILVVQVLIEHKKAIGVEFFKNNRKTQVFANKEVIVSAGAVNSPTLLMLSGIGRKEHLQDLGIAVQADLPVGENLEDHMMFFMKYKINQSYSMTKDLSNTMWYELTGKGWNSYCGDEGHIFGQIKDRNKNEPGWPDYQLQFANAAQDEDFIEEGLELNLKREVYVLQLP</sequence>
<dbReference type="InterPro" id="IPR012132">
    <property type="entry name" value="GMC_OxRdtase"/>
</dbReference>
<dbReference type="GO" id="GO:0016614">
    <property type="term" value="F:oxidoreductase activity, acting on CH-OH group of donors"/>
    <property type="evidence" value="ECO:0007669"/>
    <property type="project" value="InterPro"/>
</dbReference>
<dbReference type="InterPro" id="IPR036188">
    <property type="entry name" value="FAD/NAD-bd_sf"/>
</dbReference>
<name>A0A8B6C437_MYTGA</name>
<dbReference type="PANTHER" id="PTHR11552">
    <property type="entry name" value="GLUCOSE-METHANOL-CHOLINE GMC OXIDOREDUCTASE"/>
    <property type="match status" value="1"/>
</dbReference>
<comment type="caution">
    <text evidence="3">The sequence shown here is derived from an EMBL/GenBank/DDBJ whole genome shotgun (WGS) entry which is preliminary data.</text>
</comment>
<evidence type="ECO:0000313" key="3">
    <source>
        <dbReference type="EMBL" id="VDH99912.1"/>
    </source>
</evidence>
<gene>
    <name evidence="3" type="ORF">MGAL_10B039586</name>
</gene>
<dbReference type="Pfam" id="PF00732">
    <property type="entry name" value="GMC_oxred_N"/>
    <property type="match status" value="1"/>
</dbReference>
<comment type="similarity">
    <text evidence="1">Belongs to the GMC oxidoreductase family.</text>
</comment>
<dbReference type="AlphaFoldDB" id="A0A8B6C437"/>
<reference evidence="3" key="1">
    <citation type="submission" date="2018-11" db="EMBL/GenBank/DDBJ databases">
        <authorList>
            <person name="Alioto T."/>
            <person name="Alioto T."/>
        </authorList>
    </citation>
    <scope>NUCLEOTIDE SEQUENCE</scope>
</reference>
<dbReference type="EMBL" id="UYJE01001187">
    <property type="protein sequence ID" value="VDH99912.1"/>
    <property type="molecule type" value="Genomic_DNA"/>
</dbReference>
<dbReference type="OrthoDB" id="269227at2759"/>
<dbReference type="Proteomes" id="UP000596742">
    <property type="component" value="Unassembled WGS sequence"/>
</dbReference>
<protein>
    <recommendedName>
        <fullName evidence="2">Glucose-methanol-choline oxidoreductase N-terminal domain-containing protein</fullName>
    </recommendedName>
</protein>
<proteinExistence type="inferred from homology"/>
<dbReference type="InterPro" id="IPR000172">
    <property type="entry name" value="GMC_OxRdtase_N"/>
</dbReference>
<organism evidence="3 4">
    <name type="scientific">Mytilus galloprovincialis</name>
    <name type="common">Mediterranean mussel</name>
    <dbReference type="NCBI Taxonomy" id="29158"/>
    <lineage>
        <taxon>Eukaryota</taxon>
        <taxon>Metazoa</taxon>
        <taxon>Spiralia</taxon>
        <taxon>Lophotrochozoa</taxon>
        <taxon>Mollusca</taxon>
        <taxon>Bivalvia</taxon>
        <taxon>Autobranchia</taxon>
        <taxon>Pteriomorphia</taxon>
        <taxon>Mytilida</taxon>
        <taxon>Mytiloidea</taxon>
        <taxon>Mytilidae</taxon>
        <taxon>Mytilinae</taxon>
        <taxon>Mytilus</taxon>
    </lineage>
</organism>
<dbReference type="Gene3D" id="3.50.50.60">
    <property type="entry name" value="FAD/NAD(P)-binding domain"/>
    <property type="match status" value="1"/>
</dbReference>
<dbReference type="GO" id="GO:0050660">
    <property type="term" value="F:flavin adenine dinucleotide binding"/>
    <property type="evidence" value="ECO:0007669"/>
    <property type="project" value="InterPro"/>
</dbReference>
<feature type="domain" description="Glucose-methanol-choline oxidoreductase N-terminal" evidence="2">
    <location>
        <begin position="104"/>
        <end position="118"/>
    </location>
</feature>